<evidence type="ECO:0000313" key="2">
    <source>
        <dbReference type="Proteomes" id="UP000000305"/>
    </source>
</evidence>
<dbReference type="Proteomes" id="UP000000305">
    <property type="component" value="Unassembled WGS sequence"/>
</dbReference>
<protein>
    <submittedName>
        <fullName evidence="1">Uncharacterized protein</fullName>
    </submittedName>
</protein>
<name>E9HM42_DAPPU</name>
<dbReference type="KEGG" id="dpx:DAPPUDRAFT_115652"/>
<gene>
    <name evidence="1" type="ORF">DAPPUDRAFT_115652</name>
</gene>
<evidence type="ECO:0000313" key="1">
    <source>
        <dbReference type="EMBL" id="EFX67208.1"/>
    </source>
</evidence>
<dbReference type="InParanoid" id="E9HM42"/>
<sequence>MCPSATSTVTSVVPNFPATKYGNDSRLAIKQALVCCLGQPEIRFLSQSLNNQQHEHREHPTFNVRRNSAAEHISQLADEFHTCMHLIFMSAGGTITVPTPNHTTSPLGKNISNNNNSNDKRIANNNIHCANDYPVRNDISQPPFYRRRCWQQPISHVHCPKFHT</sequence>
<organism evidence="1 2">
    <name type="scientific">Daphnia pulex</name>
    <name type="common">Water flea</name>
    <dbReference type="NCBI Taxonomy" id="6669"/>
    <lineage>
        <taxon>Eukaryota</taxon>
        <taxon>Metazoa</taxon>
        <taxon>Ecdysozoa</taxon>
        <taxon>Arthropoda</taxon>
        <taxon>Crustacea</taxon>
        <taxon>Branchiopoda</taxon>
        <taxon>Diplostraca</taxon>
        <taxon>Cladocera</taxon>
        <taxon>Anomopoda</taxon>
        <taxon>Daphniidae</taxon>
        <taxon>Daphnia</taxon>
    </lineage>
</organism>
<keyword evidence="2" id="KW-1185">Reference proteome</keyword>
<accession>E9HM42</accession>
<dbReference type="HOGENOM" id="CLU_1620689_0_0_1"/>
<proteinExistence type="predicted"/>
<dbReference type="AlphaFoldDB" id="E9HM42"/>
<dbReference type="EMBL" id="GL732684">
    <property type="protein sequence ID" value="EFX67208.1"/>
    <property type="molecule type" value="Genomic_DNA"/>
</dbReference>
<reference evidence="1 2" key="1">
    <citation type="journal article" date="2011" name="Science">
        <title>The ecoresponsive genome of Daphnia pulex.</title>
        <authorList>
            <person name="Colbourne J.K."/>
            <person name="Pfrender M.E."/>
            <person name="Gilbert D."/>
            <person name="Thomas W.K."/>
            <person name="Tucker A."/>
            <person name="Oakley T.H."/>
            <person name="Tokishita S."/>
            <person name="Aerts A."/>
            <person name="Arnold G.J."/>
            <person name="Basu M.K."/>
            <person name="Bauer D.J."/>
            <person name="Caceres C.E."/>
            <person name="Carmel L."/>
            <person name="Casola C."/>
            <person name="Choi J.H."/>
            <person name="Detter J.C."/>
            <person name="Dong Q."/>
            <person name="Dusheyko S."/>
            <person name="Eads B.D."/>
            <person name="Frohlich T."/>
            <person name="Geiler-Samerotte K.A."/>
            <person name="Gerlach D."/>
            <person name="Hatcher P."/>
            <person name="Jogdeo S."/>
            <person name="Krijgsveld J."/>
            <person name="Kriventseva E.V."/>
            <person name="Kultz D."/>
            <person name="Laforsch C."/>
            <person name="Lindquist E."/>
            <person name="Lopez J."/>
            <person name="Manak J.R."/>
            <person name="Muller J."/>
            <person name="Pangilinan J."/>
            <person name="Patwardhan R.P."/>
            <person name="Pitluck S."/>
            <person name="Pritham E.J."/>
            <person name="Rechtsteiner A."/>
            <person name="Rho M."/>
            <person name="Rogozin I.B."/>
            <person name="Sakarya O."/>
            <person name="Salamov A."/>
            <person name="Schaack S."/>
            <person name="Shapiro H."/>
            <person name="Shiga Y."/>
            <person name="Skalitzky C."/>
            <person name="Smith Z."/>
            <person name="Souvorov A."/>
            <person name="Sung W."/>
            <person name="Tang Z."/>
            <person name="Tsuchiya D."/>
            <person name="Tu H."/>
            <person name="Vos H."/>
            <person name="Wang M."/>
            <person name="Wolf Y.I."/>
            <person name="Yamagata H."/>
            <person name="Yamada T."/>
            <person name="Ye Y."/>
            <person name="Shaw J.R."/>
            <person name="Andrews J."/>
            <person name="Crease T.J."/>
            <person name="Tang H."/>
            <person name="Lucas S.M."/>
            <person name="Robertson H.M."/>
            <person name="Bork P."/>
            <person name="Koonin E.V."/>
            <person name="Zdobnov E.M."/>
            <person name="Grigoriev I.V."/>
            <person name="Lynch M."/>
            <person name="Boore J.L."/>
        </authorList>
    </citation>
    <scope>NUCLEOTIDE SEQUENCE [LARGE SCALE GENOMIC DNA]</scope>
</reference>